<evidence type="ECO:0000313" key="3">
    <source>
        <dbReference type="EMBL" id="ABY83547.1"/>
    </source>
</evidence>
<proteinExistence type="predicted"/>
<protein>
    <submittedName>
        <fullName evidence="3">Probable transcription regulator</fullName>
    </submittedName>
</protein>
<evidence type="ECO:0000256" key="1">
    <source>
        <dbReference type="SAM" id="MobiDB-lite"/>
    </source>
</evidence>
<dbReference type="EMBL" id="EU372836">
    <property type="protein sequence ID" value="ABY83547.1"/>
    <property type="molecule type" value="Genomic_DNA"/>
</dbReference>
<reference evidence="3" key="1">
    <citation type="journal article" date="2011" name="Acta Biochim. Biophys. Sin.">
        <title>Characterization of the multiple CRISPR loci on Streptomyces linear plasmid pSHK1.</title>
        <authorList>
            <person name="Guo P."/>
            <person name="Cheng Q."/>
            <person name="Xie P."/>
            <person name="Fan Y."/>
            <person name="Jiang W."/>
            <person name="Qin Z."/>
        </authorList>
    </citation>
    <scope>NUCLEOTIDE SEQUENCE</scope>
    <source>
        <strain evidence="3">HK1</strain>
        <plasmid evidence="3">pSHK1</plasmid>
    </source>
</reference>
<feature type="chain" id="PRO_5039074049" evidence="2">
    <location>
        <begin position="18"/>
        <end position="568"/>
    </location>
</feature>
<gene>
    <name evidence="3" type="ORF">pSHK1.78</name>
</gene>
<name>B0LU66_9ACTN</name>
<organism evidence="3">
    <name type="scientific">Streptomyces sp. HK1</name>
    <dbReference type="NCBI Taxonomy" id="405041"/>
    <lineage>
        <taxon>Bacteria</taxon>
        <taxon>Bacillati</taxon>
        <taxon>Actinomycetota</taxon>
        <taxon>Actinomycetes</taxon>
        <taxon>Kitasatosporales</taxon>
        <taxon>Streptomycetaceae</taxon>
        <taxon>Streptomyces</taxon>
    </lineage>
</organism>
<feature type="signal peptide" evidence="2">
    <location>
        <begin position="1"/>
        <end position="17"/>
    </location>
</feature>
<evidence type="ECO:0000256" key="2">
    <source>
        <dbReference type="SAM" id="SignalP"/>
    </source>
</evidence>
<keyword evidence="3" id="KW-0614">Plasmid</keyword>
<accession>B0LU66</accession>
<geneLocation type="plasmid" evidence="3">
    <name>pSHK1</name>
</geneLocation>
<keyword evidence="2" id="KW-0732">Signal</keyword>
<dbReference type="AlphaFoldDB" id="B0LU66"/>
<feature type="region of interest" description="Disordered" evidence="1">
    <location>
        <begin position="82"/>
        <end position="101"/>
    </location>
</feature>
<feature type="region of interest" description="Disordered" evidence="1">
    <location>
        <begin position="36"/>
        <end position="56"/>
    </location>
</feature>
<sequence length="568" mass="61432">MCSSGMLSSWISGVIAASSCVAPVCPATPTAHPFGDLSGIRRRPVTGGGSRPSKNRVWSGAPTAACRCFPVNYCRPQPSWSTRTTLKGPHLRRTSMGRPPLNQQRNTLLEHWMNRCGLSNGQLARLVNARAQDEGVTGLGTDESRVRAWRKGTVPRPPVPRLIADVLTSMSGTSLSCEDIGLPGNHGPVGGVRLPWTRTSALTALSQIIRSEMMLPDTRTEPEAARVHTADNLLAPLQQWALTTPNDPDTPTQNRTGRRIGAFDVEAVRQTTAAFRDLDNRRGGGLSRTAVLGQADTVMAMLRTGTYTEHVGRDLFAAAADLGSVAGWMSFDAGRHAAAQRIFISALHAATEAQDRALGAHILQCMARQMSHLDRPQDALELVALAQYGARNQMTPATAAALAALEARFLAILGRPAESCAAAGRAQDHFDRVDQDNESPHMAYFDLPELYATIGMAHQIAAKHLTGTERSARARRSQELILAALADRPEHRQRSKAFDHLGLARTHLVAGEVEGAAEETSQCLHLMGAVDSRRISDRLGELYQEAAPFEGTSHGRDLREEIHSRLVA</sequence>